<dbReference type="GO" id="GO:0005524">
    <property type="term" value="F:ATP binding"/>
    <property type="evidence" value="ECO:0007669"/>
    <property type="project" value="UniProtKB-KW"/>
</dbReference>
<sequence length="167" mass="19771">MVVIILGLPGSGKSYFAERLAKMIDAEYINSDRLRKEIFLICVYSDKEKAKVYDMMLQKMKDAIQHHKNLVLDATFHKNETRKPFVTQEKENLFFVQVWADESIIKERLKRNRPYSDADFEVYQRLQQEWEPLEEPHLLLESTDGNIHSMLQKAAQYLGWDDDKKTD</sequence>
<dbReference type="PANTHER" id="PTHR43883">
    <property type="entry name" value="SLR0207 PROTEIN"/>
    <property type="match status" value="1"/>
</dbReference>
<dbReference type="RefSeq" id="WP_120713033.1">
    <property type="nucleotide sequence ID" value="NZ_RBCJ01000003.1"/>
</dbReference>
<name>A0A3B0C6W4_9FLAO</name>
<dbReference type="InterPro" id="IPR052732">
    <property type="entry name" value="Cell-binding_unc_protein"/>
</dbReference>
<proteinExistence type="predicted"/>
<keyword evidence="1" id="KW-0067">ATP-binding</keyword>
<dbReference type="Proteomes" id="UP000276603">
    <property type="component" value="Unassembled WGS sequence"/>
</dbReference>
<keyword evidence="2" id="KW-1185">Reference proteome</keyword>
<dbReference type="PANTHER" id="PTHR43883:SF1">
    <property type="entry name" value="GLUCONOKINASE"/>
    <property type="match status" value="1"/>
</dbReference>
<gene>
    <name evidence="1" type="ORF">D7Z94_18520</name>
</gene>
<organism evidence="1 2">
    <name type="scientific">Ulvibacterium marinum</name>
    <dbReference type="NCBI Taxonomy" id="2419782"/>
    <lineage>
        <taxon>Bacteria</taxon>
        <taxon>Pseudomonadati</taxon>
        <taxon>Bacteroidota</taxon>
        <taxon>Flavobacteriia</taxon>
        <taxon>Flavobacteriales</taxon>
        <taxon>Flavobacteriaceae</taxon>
        <taxon>Ulvibacterium</taxon>
    </lineage>
</organism>
<reference evidence="1 2" key="1">
    <citation type="submission" date="2018-10" db="EMBL/GenBank/DDBJ databases">
        <title>Ulvibacterium marinum gen. nov., sp. nov., a novel marine bacterium of the family Flavobacteriaceae, isolated from a culture of the green alga Ulva prolifera.</title>
        <authorList>
            <person name="Zhang Z."/>
        </authorList>
    </citation>
    <scope>NUCLEOTIDE SEQUENCE [LARGE SCALE GENOMIC DNA]</scope>
    <source>
        <strain evidence="1 2">CCMM003</strain>
    </source>
</reference>
<protein>
    <submittedName>
        <fullName evidence="1">ATP-binding protein</fullName>
    </submittedName>
</protein>
<evidence type="ECO:0000313" key="2">
    <source>
        <dbReference type="Proteomes" id="UP000276603"/>
    </source>
</evidence>
<evidence type="ECO:0000313" key="1">
    <source>
        <dbReference type="EMBL" id="RKN80224.1"/>
    </source>
</evidence>
<dbReference type="AlphaFoldDB" id="A0A3B0C6W4"/>
<dbReference type="InterPro" id="IPR027417">
    <property type="entry name" value="P-loop_NTPase"/>
</dbReference>
<dbReference type="Pfam" id="PF13671">
    <property type="entry name" value="AAA_33"/>
    <property type="match status" value="1"/>
</dbReference>
<dbReference type="EMBL" id="RBCJ01000003">
    <property type="protein sequence ID" value="RKN80224.1"/>
    <property type="molecule type" value="Genomic_DNA"/>
</dbReference>
<dbReference type="SUPFAM" id="SSF52540">
    <property type="entry name" value="P-loop containing nucleoside triphosphate hydrolases"/>
    <property type="match status" value="1"/>
</dbReference>
<accession>A0A3B0C6W4</accession>
<dbReference type="OrthoDB" id="9805698at2"/>
<comment type="caution">
    <text evidence="1">The sequence shown here is derived from an EMBL/GenBank/DDBJ whole genome shotgun (WGS) entry which is preliminary data.</text>
</comment>
<keyword evidence="1" id="KW-0547">Nucleotide-binding</keyword>
<dbReference type="Gene3D" id="3.40.50.300">
    <property type="entry name" value="P-loop containing nucleotide triphosphate hydrolases"/>
    <property type="match status" value="1"/>
</dbReference>